<evidence type="ECO:0000256" key="3">
    <source>
        <dbReference type="ARBA" id="ARBA00022691"/>
    </source>
</evidence>
<dbReference type="AlphaFoldDB" id="A0A6A5V7Z5"/>
<protein>
    <submittedName>
        <fullName evidence="6">S-adenosyl-L-methionine-dependent methyltransferase</fullName>
    </submittedName>
</protein>
<dbReference type="InterPro" id="IPR001077">
    <property type="entry name" value="COMT_C"/>
</dbReference>
<accession>A0A6A5V7Z5</accession>
<dbReference type="PROSITE" id="PS51683">
    <property type="entry name" value="SAM_OMT_II"/>
    <property type="match status" value="1"/>
</dbReference>
<name>A0A6A5V7Z5_9PLEO</name>
<evidence type="ECO:0000256" key="4">
    <source>
        <dbReference type="PIRSR" id="PIRSR005739-1"/>
    </source>
</evidence>
<dbReference type="GO" id="GO:0032259">
    <property type="term" value="P:methylation"/>
    <property type="evidence" value="ECO:0007669"/>
    <property type="project" value="UniProtKB-KW"/>
</dbReference>
<dbReference type="PANTHER" id="PTHR43712">
    <property type="entry name" value="PUTATIVE (AFU_ORTHOLOGUE AFUA_4G14580)-RELATED"/>
    <property type="match status" value="1"/>
</dbReference>
<dbReference type="InterPro" id="IPR029063">
    <property type="entry name" value="SAM-dependent_MTases_sf"/>
</dbReference>
<evidence type="ECO:0000256" key="1">
    <source>
        <dbReference type="ARBA" id="ARBA00022603"/>
    </source>
</evidence>
<dbReference type="EMBL" id="ML976687">
    <property type="protein sequence ID" value="KAF1972389.1"/>
    <property type="molecule type" value="Genomic_DNA"/>
</dbReference>
<dbReference type="PANTHER" id="PTHR43712:SF1">
    <property type="entry name" value="HYPOTHETICAL O-METHYLTRANSFERASE (EUROFUNG)-RELATED"/>
    <property type="match status" value="1"/>
</dbReference>
<dbReference type="SUPFAM" id="SSF46785">
    <property type="entry name" value="Winged helix' DNA-binding domain"/>
    <property type="match status" value="1"/>
</dbReference>
<evidence type="ECO:0000259" key="5">
    <source>
        <dbReference type="Pfam" id="PF00891"/>
    </source>
</evidence>
<keyword evidence="3" id="KW-0949">S-adenosyl-L-methionine</keyword>
<reference evidence="6" key="1">
    <citation type="journal article" date="2020" name="Stud. Mycol.">
        <title>101 Dothideomycetes genomes: a test case for predicting lifestyles and emergence of pathogens.</title>
        <authorList>
            <person name="Haridas S."/>
            <person name="Albert R."/>
            <person name="Binder M."/>
            <person name="Bloem J."/>
            <person name="Labutti K."/>
            <person name="Salamov A."/>
            <person name="Andreopoulos B."/>
            <person name="Baker S."/>
            <person name="Barry K."/>
            <person name="Bills G."/>
            <person name="Bluhm B."/>
            <person name="Cannon C."/>
            <person name="Castanera R."/>
            <person name="Culley D."/>
            <person name="Daum C."/>
            <person name="Ezra D."/>
            <person name="Gonzalez J."/>
            <person name="Henrissat B."/>
            <person name="Kuo A."/>
            <person name="Liang C."/>
            <person name="Lipzen A."/>
            <person name="Lutzoni F."/>
            <person name="Magnuson J."/>
            <person name="Mondo S."/>
            <person name="Nolan M."/>
            <person name="Ohm R."/>
            <person name="Pangilinan J."/>
            <person name="Park H.-J."/>
            <person name="Ramirez L."/>
            <person name="Alfaro M."/>
            <person name="Sun H."/>
            <person name="Tritt A."/>
            <person name="Yoshinaga Y."/>
            <person name="Zwiers L.-H."/>
            <person name="Turgeon B."/>
            <person name="Goodwin S."/>
            <person name="Spatafora J."/>
            <person name="Crous P."/>
            <person name="Grigoriev I."/>
        </authorList>
    </citation>
    <scope>NUCLEOTIDE SEQUENCE</scope>
    <source>
        <strain evidence="6">CBS 107.79</strain>
    </source>
</reference>
<feature type="active site" description="Proton acceptor" evidence="4">
    <location>
        <position position="284"/>
    </location>
</feature>
<keyword evidence="7" id="KW-1185">Reference proteome</keyword>
<dbReference type="SUPFAM" id="SSF53335">
    <property type="entry name" value="S-adenosyl-L-methionine-dependent methyltransferases"/>
    <property type="match status" value="1"/>
</dbReference>
<gene>
    <name evidence="6" type="ORF">BU23DRAFT_569175</name>
</gene>
<dbReference type="InterPro" id="IPR016461">
    <property type="entry name" value="COMT-like"/>
</dbReference>
<keyword evidence="2 6" id="KW-0808">Transferase</keyword>
<evidence type="ECO:0000256" key="2">
    <source>
        <dbReference type="ARBA" id="ARBA00022679"/>
    </source>
</evidence>
<dbReference type="GO" id="GO:0008171">
    <property type="term" value="F:O-methyltransferase activity"/>
    <property type="evidence" value="ECO:0007669"/>
    <property type="project" value="InterPro"/>
</dbReference>
<dbReference type="OrthoDB" id="2410195at2759"/>
<organism evidence="6 7">
    <name type="scientific">Bimuria novae-zelandiae CBS 107.79</name>
    <dbReference type="NCBI Taxonomy" id="1447943"/>
    <lineage>
        <taxon>Eukaryota</taxon>
        <taxon>Fungi</taxon>
        <taxon>Dikarya</taxon>
        <taxon>Ascomycota</taxon>
        <taxon>Pezizomycotina</taxon>
        <taxon>Dothideomycetes</taxon>
        <taxon>Pleosporomycetidae</taxon>
        <taxon>Pleosporales</taxon>
        <taxon>Massarineae</taxon>
        <taxon>Didymosphaeriaceae</taxon>
        <taxon>Bimuria</taxon>
    </lineage>
</organism>
<feature type="domain" description="O-methyltransferase C-terminal" evidence="5">
    <location>
        <begin position="213"/>
        <end position="354"/>
    </location>
</feature>
<dbReference type="InterPro" id="IPR036390">
    <property type="entry name" value="WH_DNA-bd_sf"/>
</dbReference>
<evidence type="ECO:0000313" key="6">
    <source>
        <dbReference type="EMBL" id="KAF1972389.1"/>
    </source>
</evidence>
<keyword evidence="1 6" id="KW-0489">Methyltransferase</keyword>
<dbReference type="InterPro" id="IPR036388">
    <property type="entry name" value="WH-like_DNA-bd_sf"/>
</dbReference>
<dbReference type="Pfam" id="PF00891">
    <property type="entry name" value="Methyltransf_2"/>
    <property type="match status" value="1"/>
</dbReference>
<dbReference type="Proteomes" id="UP000800036">
    <property type="component" value="Unassembled WGS sequence"/>
</dbReference>
<dbReference type="Gene3D" id="3.40.50.150">
    <property type="entry name" value="Vaccinia Virus protein VP39"/>
    <property type="match status" value="1"/>
</dbReference>
<evidence type="ECO:0000313" key="7">
    <source>
        <dbReference type="Proteomes" id="UP000800036"/>
    </source>
</evidence>
<dbReference type="Gene3D" id="1.10.10.10">
    <property type="entry name" value="Winged helix-like DNA-binding domain superfamily/Winged helix DNA-binding domain"/>
    <property type="match status" value="1"/>
</dbReference>
<sequence>MASMSPTEAQALVQKLEDISNTPPSAILENDDLHRRFREAAYSASVAVHWPSDSVHLIAYGTLYSSMARIGVDTKLFEVLAASNSPLSSEELARQTGVDLVLTKLLLRFYQSFHWLKEADKNLFVVNNVTKALTPPFSVGIEFFNTVLNPPFTVLPEYLKSHGYKNPTSVIDSPWQSGYLTEQHPASGLPEFVDVYPFEQEVGKDTTDETILFVDIGSALGSQCVLVRNRFPSLKGRIIMQDQQHVIDAWNAEANPGIGTMVYEFFTPQPVQGARAYYMRNIIHDHQDQQAREILLNTVSAFSKDSVLLIDDIVLPDEGMVPWRATLADLNMLSTLAAKERLEREWRVLLDSAGLGIIKI</sequence>
<proteinExistence type="predicted"/>